<protein>
    <submittedName>
        <fullName evidence="1">Uncharacterized protein</fullName>
    </submittedName>
</protein>
<reference evidence="1" key="1">
    <citation type="submission" date="2014-09" db="EMBL/GenBank/DDBJ databases">
        <authorList>
            <person name="Magalhaes I.L.F."/>
            <person name="Oliveira U."/>
            <person name="Santos F.R."/>
            <person name="Vidigal T.H.D.A."/>
            <person name="Brescovit A.D."/>
            <person name="Santos A.J."/>
        </authorList>
    </citation>
    <scope>NUCLEOTIDE SEQUENCE</scope>
    <source>
        <tissue evidence="1">Shoot tissue taken approximately 20 cm above the soil surface</tissue>
    </source>
</reference>
<organism evidence="1">
    <name type="scientific">Arundo donax</name>
    <name type="common">Giant reed</name>
    <name type="synonym">Donax arundinaceus</name>
    <dbReference type="NCBI Taxonomy" id="35708"/>
    <lineage>
        <taxon>Eukaryota</taxon>
        <taxon>Viridiplantae</taxon>
        <taxon>Streptophyta</taxon>
        <taxon>Embryophyta</taxon>
        <taxon>Tracheophyta</taxon>
        <taxon>Spermatophyta</taxon>
        <taxon>Magnoliopsida</taxon>
        <taxon>Liliopsida</taxon>
        <taxon>Poales</taxon>
        <taxon>Poaceae</taxon>
        <taxon>PACMAD clade</taxon>
        <taxon>Arundinoideae</taxon>
        <taxon>Arundineae</taxon>
        <taxon>Arundo</taxon>
    </lineage>
</organism>
<sequence length="70" mass="8470">MISYFVWGNLVRQLLIGSTRMFLLTFQRLTSHILQWVMRFLLLFQMQLLFSYLHCSSSSQHCWLQTSILR</sequence>
<accession>A0A0A9DY89</accession>
<dbReference type="AlphaFoldDB" id="A0A0A9DY89"/>
<name>A0A0A9DY89_ARUDO</name>
<proteinExistence type="predicted"/>
<dbReference type="EMBL" id="GBRH01207290">
    <property type="protein sequence ID" value="JAD90605.1"/>
    <property type="molecule type" value="Transcribed_RNA"/>
</dbReference>
<evidence type="ECO:0000313" key="1">
    <source>
        <dbReference type="EMBL" id="JAD90605.1"/>
    </source>
</evidence>
<reference evidence="1" key="2">
    <citation type="journal article" date="2015" name="Data Brief">
        <title>Shoot transcriptome of the giant reed, Arundo donax.</title>
        <authorList>
            <person name="Barrero R.A."/>
            <person name="Guerrero F.D."/>
            <person name="Moolhuijzen P."/>
            <person name="Goolsby J.A."/>
            <person name="Tidwell J."/>
            <person name="Bellgard S.E."/>
            <person name="Bellgard M.I."/>
        </authorList>
    </citation>
    <scope>NUCLEOTIDE SEQUENCE</scope>
    <source>
        <tissue evidence="1">Shoot tissue taken approximately 20 cm above the soil surface</tissue>
    </source>
</reference>